<dbReference type="EMBL" id="GU474873">
    <property type="protein sequence ID" value="ADI17746.1"/>
    <property type="molecule type" value="Genomic_DNA"/>
</dbReference>
<sequence>MKIKCINGALGIEVCDVDLSNISNQTSEDLLDLYNKHLVLMFRDQKLSPAAQIAFAELFGQVNPHPLRTRPSVDGFPQVLILENQPGRPGAPNDYWHSDISHSEKPPSATVLHSLTIPEGRGDTMLCNMVRAYENLSIYMREMIQGLKALHSGMATLERSVKSASDARPIDPSEIKPPRAHPIVRKPEGTNQSAIYVNPHFTIGVEHLEVEEGNWILNNLYKIATRPENIYRHQWCVGDVLVWDNRRTMHYAVRDYTEDMPRKLHRCTASGEIPI</sequence>
<feature type="region of interest" description="Disordered" evidence="6">
    <location>
        <begin position="163"/>
        <end position="186"/>
    </location>
</feature>
<evidence type="ECO:0000256" key="6">
    <source>
        <dbReference type="SAM" id="MobiDB-lite"/>
    </source>
</evidence>
<dbReference type="GO" id="GO:0005737">
    <property type="term" value="C:cytoplasm"/>
    <property type="evidence" value="ECO:0007669"/>
    <property type="project" value="TreeGrafter"/>
</dbReference>
<keyword evidence="5" id="KW-0408">Iron</keyword>
<evidence type="ECO:0000259" key="7">
    <source>
        <dbReference type="Pfam" id="PF02668"/>
    </source>
</evidence>
<keyword evidence="3 8" id="KW-0223">Dioxygenase</keyword>
<evidence type="ECO:0000256" key="2">
    <source>
        <dbReference type="ARBA" id="ARBA00022723"/>
    </source>
</evidence>
<dbReference type="GO" id="GO:0016706">
    <property type="term" value="F:2-oxoglutarate-dependent dioxygenase activity"/>
    <property type="evidence" value="ECO:0007669"/>
    <property type="project" value="TreeGrafter"/>
</dbReference>
<dbReference type="GO" id="GO:0046872">
    <property type="term" value="F:metal ion binding"/>
    <property type="evidence" value="ECO:0007669"/>
    <property type="project" value="UniProtKB-KW"/>
</dbReference>
<keyword evidence="4" id="KW-0560">Oxidoreductase</keyword>
<evidence type="ECO:0000256" key="5">
    <source>
        <dbReference type="ARBA" id="ARBA00023004"/>
    </source>
</evidence>
<feature type="domain" description="TauD/TfdA-like" evidence="7">
    <location>
        <begin position="10"/>
        <end position="268"/>
    </location>
</feature>
<reference evidence="8" key="1">
    <citation type="journal article" date="2011" name="Environ. Microbiol.">
        <title>Time-series analyses of Monterey Bay coastal microbial picoplankton using a 'genome proxy' microarray.</title>
        <authorList>
            <person name="Rich V.I."/>
            <person name="Pham V.D."/>
            <person name="Eppley J."/>
            <person name="Shi Y."/>
            <person name="DeLong E.F."/>
        </authorList>
    </citation>
    <scope>NUCLEOTIDE SEQUENCE</scope>
</reference>
<protein>
    <submittedName>
        <fullName evidence="8">Probable taurine catabolism dioxygenase</fullName>
    </submittedName>
</protein>
<evidence type="ECO:0000256" key="1">
    <source>
        <dbReference type="ARBA" id="ARBA00005896"/>
    </source>
</evidence>
<feature type="compositionally biased region" description="Basic and acidic residues" evidence="6">
    <location>
        <begin position="168"/>
        <end position="177"/>
    </location>
</feature>
<evidence type="ECO:0000256" key="4">
    <source>
        <dbReference type="ARBA" id="ARBA00023002"/>
    </source>
</evidence>
<comment type="similarity">
    <text evidence="1">Belongs to the TfdA dioxygenase family.</text>
</comment>
<dbReference type="InterPro" id="IPR003819">
    <property type="entry name" value="TauD/TfdA-like"/>
</dbReference>
<dbReference type="InterPro" id="IPR051323">
    <property type="entry name" value="AtsK-like"/>
</dbReference>
<name>E0XTK5_9BACT</name>
<evidence type="ECO:0000256" key="3">
    <source>
        <dbReference type="ARBA" id="ARBA00022964"/>
    </source>
</evidence>
<proteinExistence type="inferred from homology"/>
<accession>E0XTK5</accession>
<dbReference type="Gene3D" id="3.60.130.10">
    <property type="entry name" value="Clavaminate synthase-like"/>
    <property type="match status" value="1"/>
</dbReference>
<keyword evidence="2" id="KW-0479">Metal-binding</keyword>
<dbReference type="Pfam" id="PF02668">
    <property type="entry name" value="TauD"/>
    <property type="match status" value="1"/>
</dbReference>
<dbReference type="AlphaFoldDB" id="E0XTK5"/>
<evidence type="ECO:0000313" key="8">
    <source>
        <dbReference type="EMBL" id="ADI17746.1"/>
    </source>
</evidence>
<dbReference type="PANTHER" id="PTHR30468">
    <property type="entry name" value="ALPHA-KETOGLUTARATE-DEPENDENT SULFONATE DIOXYGENASE"/>
    <property type="match status" value="1"/>
</dbReference>
<dbReference type="SUPFAM" id="SSF51197">
    <property type="entry name" value="Clavaminate synthase-like"/>
    <property type="match status" value="1"/>
</dbReference>
<dbReference type="PANTHER" id="PTHR30468:SF1">
    <property type="entry name" value="ALPHA-KETOGLUTARATE-DEPENDENT SULFONATE DIOXYGENASE"/>
    <property type="match status" value="1"/>
</dbReference>
<dbReference type="InterPro" id="IPR042098">
    <property type="entry name" value="TauD-like_sf"/>
</dbReference>
<organism evidence="8">
    <name type="scientific">uncultured nuHF1 cluster bacterium HF0130_31E21</name>
    <dbReference type="NCBI Taxonomy" id="710728"/>
    <lineage>
        <taxon>Bacteria</taxon>
        <taxon>environmental samples</taxon>
    </lineage>
</organism>